<dbReference type="InterPro" id="IPR015077">
    <property type="entry name" value="DUF1858"/>
</dbReference>
<dbReference type="AlphaFoldDB" id="A0A1M6E352"/>
<gene>
    <name evidence="3" type="ORF">SAMN02745170_01110</name>
</gene>
<dbReference type="PANTHER" id="PTHR30006:SF2">
    <property type="entry name" value="ABC TRANSPORTER SUBSTRATE-BINDING PROTEIN"/>
    <property type="match status" value="1"/>
</dbReference>
<evidence type="ECO:0000313" key="4">
    <source>
        <dbReference type="Proteomes" id="UP000322917"/>
    </source>
</evidence>
<dbReference type="Pfam" id="PF08984">
    <property type="entry name" value="DUF1858"/>
    <property type="match status" value="1"/>
</dbReference>
<dbReference type="Proteomes" id="UP000322917">
    <property type="component" value="Unassembled WGS sequence"/>
</dbReference>
<dbReference type="PANTHER" id="PTHR30006">
    <property type="entry name" value="THIAMINE-BINDING PERIPLASMIC PROTEIN-RELATED"/>
    <property type="match status" value="1"/>
</dbReference>
<dbReference type="Gene3D" id="1.10.3910.10">
    <property type="entry name" value="SP0561-like"/>
    <property type="match status" value="1"/>
</dbReference>
<feature type="domain" description="DUF1858" evidence="2">
    <location>
        <begin position="9"/>
        <end position="59"/>
    </location>
</feature>
<name>A0A1M6E352_9FIRM</name>
<evidence type="ECO:0000313" key="3">
    <source>
        <dbReference type="EMBL" id="SHI79823.1"/>
    </source>
</evidence>
<dbReference type="Pfam" id="PF13343">
    <property type="entry name" value="SBP_bac_6"/>
    <property type="match status" value="1"/>
</dbReference>
<dbReference type="Gene3D" id="3.40.190.10">
    <property type="entry name" value="Periplasmic binding protein-like II"/>
    <property type="match status" value="2"/>
</dbReference>
<keyword evidence="1" id="KW-0732">Signal</keyword>
<proteinExistence type="predicted"/>
<dbReference type="InterPro" id="IPR038062">
    <property type="entry name" value="ScdA-like_N_sf"/>
</dbReference>
<evidence type="ECO:0000259" key="2">
    <source>
        <dbReference type="Pfam" id="PF08984"/>
    </source>
</evidence>
<dbReference type="EMBL" id="FQZD01000007">
    <property type="protein sequence ID" value="SHI79823.1"/>
    <property type="molecule type" value="Genomic_DNA"/>
</dbReference>
<sequence length="413" mass="46771">MFLVQNNLLDSTIYDIVSAYPATREIFIQNGFAPFAEDRVLRQWGSLLKLRTALQAKRIQESWFLSLLQDVVGRAGQSGKISQNRLCERLHLLALLPCPLKVPIETELTQVMERMEANRGNPLQVCIESNADHSIKFLDYVKFFTEPDELPDIILLTGFHFLLRSFVERFVETGIFTAVPNQAVNMRITGSELVDPDGHFSVIAANALVMVADRRRLGQTPVPKRWGDLLKPEYAGKVVIRGHRETFCDIVQLNYYKDYGPEGLAKLAAAVRYGLHPAEMVKELTSRSAKVPPVHVMPYFFARTLADSPHLELVWPEEGALAYPILVLVKREKMKELQELTEFLTGPRVARICAAASFPAVHPEGDWAVPPGGRLKWLGWDFVKKHDMENLIERLNADFLRTRQAGEREGGKQ</sequence>
<reference evidence="3 4" key="1">
    <citation type="submission" date="2016-11" db="EMBL/GenBank/DDBJ databases">
        <authorList>
            <person name="Varghese N."/>
            <person name="Submissions S."/>
        </authorList>
    </citation>
    <scope>NUCLEOTIDE SEQUENCE [LARGE SCALE GENOMIC DNA]</scope>
    <source>
        <strain evidence="3 4">DSM 15287</strain>
    </source>
</reference>
<protein>
    <submittedName>
        <fullName evidence="3">ABC-type Fe3+ transport system, substrate-binding protein</fullName>
    </submittedName>
</protein>
<dbReference type="SUPFAM" id="SSF140683">
    <property type="entry name" value="SP0561-like"/>
    <property type="match status" value="1"/>
</dbReference>
<keyword evidence="4" id="KW-1185">Reference proteome</keyword>
<evidence type="ECO:0000256" key="1">
    <source>
        <dbReference type="ARBA" id="ARBA00022729"/>
    </source>
</evidence>
<dbReference type="SUPFAM" id="SSF53850">
    <property type="entry name" value="Periplasmic binding protein-like II"/>
    <property type="match status" value="1"/>
</dbReference>
<organism evidence="3 4">
    <name type="scientific">Propionispora hippei DSM 15287</name>
    <dbReference type="NCBI Taxonomy" id="1123003"/>
    <lineage>
        <taxon>Bacteria</taxon>
        <taxon>Bacillati</taxon>
        <taxon>Bacillota</taxon>
        <taxon>Negativicutes</taxon>
        <taxon>Selenomonadales</taxon>
        <taxon>Sporomusaceae</taxon>
        <taxon>Propionispora</taxon>
    </lineage>
</organism>
<accession>A0A1M6E352</accession>